<comment type="caution">
    <text evidence="2">The sequence shown here is derived from an EMBL/GenBank/DDBJ whole genome shotgun (WGS) entry which is preliminary data.</text>
</comment>
<accession>A0A2P6MXC2</accession>
<organism evidence="2 3">
    <name type="scientific">Planoprotostelium fungivorum</name>
    <dbReference type="NCBI Taxonomy" id="1890364"/>
    <lineage>
        <taxon>Eukaryota</taxon>
        <taxon>Amoebozoa</taxon>
        <taxon>Evosea</taxon>
        <taxon>Variosea</taxon>
        <taxon>Cavosteliida</taxon>
        <taxon>Cavosteliaceae</taxon>
        <taxon>Planoprotostelium</taxon>
    </lineage>
</organism>
<keyword evidence="3" id="KW-1185">Reference proteome</keyword>
<evidence type="ECO:0000256" key="1">
    <source>
        <dbReference type="SAM" id="MobiDB-lite"/>
    </source>
</evidence>
<gene>
    <name evidence="2" type="ORF">PROFUN_15270</name>
</gene>
<proteinExistence type="predicted"/>
<dbReference type="InParanoid" id="A0A2P6MXC2"/>
<evidence type="ECO:0000313" key="3">
    <source>
        <dbReference type="Proteomes" id="UP000241769"/>
    </source>
</evidence>
<dbReference type="AlphaFoldDB" id="A0A2P6MXC2"/>
<feature type="region of interest" description="Disordered" evidence="1">
    <location>
        <begin position="466"/>
        <end position="520"/>
    </location>
</feature>
<dbReference type="Proteomes" id="UP000241769">
    <property type="component" value="Unassembled WGS sequence"/>
</dbReference>
<protein>
    <submittedName>
        <fullName evidence="2">Uncharacterized protein</fullName>
    </submittedName>
</protein>
<name>A0A2P6MXC2_9EUKA</name>
<feature type="compositionally biased region" description="Polar residues" evidence="1">
    <location>
        <begin position="509"/>
        <end position="520"/>
    </location>
</feature>
<dbReference type="EMBL" id="MDYQ01000334">
    <property type="protein sequence ID" value="PRP76354.1"/>
    <property type="molecule type" value="Genomic_DNA"/>
</dbReference>
<evidence type="ECO:0000313" key="2">
    <source>
        <dbReference type="EMBL" id="PRP76354.1"/>
    </source>
</evidence>
<feature type="compositionally biased region" description="Acidic residues" evidence="1">
    <location>
        <begin position="468"/>
        <end position="482"/>
    </location>
</feature>
<sequence>MLNILNNYPIWPKYRALGMLLQVLNFTLSGAFTTRFNFTGLNYSPLQTDLIANFSSNFCNDQMDRLINAYNWMKECPANFAEIIERNIDITVYKFSTCICKPSSAFDAVAKGAILSMLQRFSVNESTWPDDCNRGNLSYMVSHHTRLTELIDWVEESEDDNKNSLPNVIKLSKHKHSGKEDFLKFLDQQIKENMSTSDAEGGMIAASKKKGRAKNLQTVSTFLKNYYHKDDFSGYQFCMIFCHAAEWDRTKRQFASDHLMENGVVILISGNLEDIMSVRFKNFAFHNHLEIVTPKSVAGAIYEDSVQKFAFHNHLEIVTPKSVAGAIYEDSVVRHHTYFCVILRREGEDPTFKDCTGVASPIQLKTVHHQPLDAQMGSCIPLTVYAQLINSYLCDSPSSMPLADLSPAVGYAAIAGLASSLPVHLIESNTSKYNHWSVAGPKKIISQIEQPMLDKMRSMNGSTYVTLGEEESDREEDKEEDPLQQTDVLSEDGNDAQVPVGNKKRAQTDKQQQPSKKSKR</sequence>
<reference evidence="2 3" key="1">
    <citation type="journal article" date="2018" name="Genome Biol. Evol.">
        <title>Multiple Roots of Fruiting Body Formation in Amoebozoa.</title>
        <authorList>
            <person name="Hillmann F."/>
            <person name="Forbes G."/>
            <person name="Novohradska S."/>
            <person name="Ferling I."/>
            <person name="Riege K."/>
            <person name="Groth M."/>
            <person name="Westermann M."/>
            <person name="Marz M."/>
            <person name="Spaller T."/>
            <person name="Winckler T."/>
            <person name="Schaap P."/>
            <person name="Glockner G."/>
        </authorList>
    </citation>
    <scope>NUCLEOTIDE SEQUENCE [LARGE SCALE GENOMIC DNA]</scope>
    <source>
        <strain evidence="2 3">Jena</strain>
    </source>
</reference>